<proteinExistence type="predicted"/>
<keyword evidence="2" id="KW-1185">Reference proteome</keyword>
<dbReference type="RefSeq" id="WP_236260140.1">
    <property type="nucleotide sequence ID" value="NZ_BNEK01000007.1"/>
</dbReference>
<comment type="caution">
    <text evidence="1">The sequence shown here is derived from an EMBL/GenBank/DDBJ whole genome shotgun (WGS) entry which is preliminary data.</text>
</comment>
<sequence length="166" mass="18250">MTTTLSTFDIAAQYVAARPTFWTGPSGEQVTGEQTAHHLDAVHDLLQRDGWVRNFRTDDPDIELPDETASVKTMIRQLFRVIRDIVGTDKRNTLHLAIHHVAKSNDGDDDTGETAINVLHAILQARTGADTALVGAWASKLGRTWEEVAELLTEAAKFARTYGPAS</sequence>
<organism evidence="1 2">
    <name type="scientific">Streptomyces hygroscopicus</name>
    <dbReference type="NCBI Taxonomy" id="1912"/>
    <lineage>
        <taxon>Bacteria</taxon>
        <taxon>Bacillati</taxon>
        <taxon>Actinomycetota</taxon>
        <taxon>Actinomycetes</taxon>
        <taxon>Kitasatosporales</taxon>
        <taxon>Streptomycetaceae</taxon>
        <taxon>Streptomyces</taxon>
        <taxon>Streptomyces violaceusniger group</taxon>
    </lineage>
</organism>
<dbReference type="InterPro" id="IPR045677">
    <property type="entry name" value="DUF6197"/>
</dbReference>
<dbReference type="Proteomes" id="UP001054854">
    <property type="component" value="Unassembled WGS sequence"/>
</dbReference>
<gene>
    <name evidence="1" type="ORF">TPA0910_87570</name>
</gene>
<name>A0ABQ3UFE8_STRHY</name>
<reference evidence="1" key="1">
    <citation type="submission" date="2024-05" db="EMBL/GenBank/DDBJ databases">
        <title>Whole genome shotgun sequence of Streptomyces hygroscopicus NBRC 113678.</title>
        <authorList>
            <person name="Komaki H."/>
            <person name="Tamura T."/>
        </authorList>
    </citation>
    <scope>NUCLEOTIDE SEQUENCE</scope>
    <source>
        <strain evidence="1">N11-34</strain>
    </source>
</reference>
<evidence type="ECO:0000313" key="1">
    <source>
        <dbReference type="EMBL" id="GHJ34324.1"/>
    </source>
</evidence>
<protein>
    <submittedName>
        <fullName evidence="1">Uncharacterized protein</fullName>
    </submittedName>
</protein>
<accession>A0ABQ3UFE8</accession>
<dbReference type="EMBL" id="BNEK01000007">
    <property type="protein sequence ID" value="GHJ34324.1"/>
    <property type="molecule type" value="Genomic_DNA"/>
</dbReference>
<evidence type="ECO:0000313" key="2">
    <source>
        <dbReference type="Proteomes" id="UP001054854"/>
    </source>
</evidence>
<dbReference type="Pfam" id="PF19698">
    <property type="entry name" value="DUF6197"/>
    <property type="match status" value="1"/>
</dbReference>